<sequence>MVAWLAELTVSRRVCLFHFPSPQITLPSKSPRLFTDLVPQSTRALATMKVLAILTLAGAAAAAAITAPNTDRRDAEVEAREPTISFLDSVHYKREAKAEPEAEPAILFNESVHYKRDDQCADLDVAAAPATKREADPVLGLLDRLNIKHSKREAEAEPAIRFPDSTHYRKY</sequence>
<reference evidence="2" key="4">
    <citation type="journal article" date="2015" name="G3 (Bethesda)">
        <title>Genome sequences of three phytopathogenic species of the Magnaporthaceae family of fungi.</title>
        <authorList>
            <person name="Okagaki L.H."/>
            <person name="Nunes C.C."/>
            <person name="Sailsbery J."/>
            <person name="Clay B."/>
            <person name="Brown D."/>
            <person name="John T."/>
            <person name="Oh Y."/>
            <person name="Young N."/>
            <person name="Fitzgerald M."/>
            <person name="Haas B.J."/>
            <person name="Zeng Q."/>
            <person name="Young S."/>
            <person name="Adiconis X."/>
            <person name="Fan L."/>
            <person name="Levin J.Z."/>
            <person name="Mitchell T.K."/>
            <person name="Okubara P.A."/>
            <person name="Farman M.L."/>
            <person name="Kohn L.M."/>
            <person name="Birren B."/>
            <person name="Ma L.-J."/>
            <person name="Dean R.A."/>
        </authorList>
    </citation>
    <scope>NUCLEOTIDE SEQUENCE</scope>
    <source>
        <strain evidence="2">R3-111a-1</strain>
    </source>
</reference>
<evidence type="ECO:0000313" key="3">
    <source>
        <dbReference type="Proteomes" id="UP000006039"/>
    </source>
</evidence>
<evidence type="ECO:0000313" key="2">
    <source>
        <dbReference type="EnsemblFungi" id="EJT79529"/>
    </source>
</evidence>
<organism evidence="1">
    <name type="scientific">Gaeumannomyces tritici (strain R3-111a-1)</name>
    <name type="common">Wheat and barley take-all root rot fungus</name>
    <name type="synonym">Gaeumannomyces graminis var. tritici</name>
    <dbReference type="NCBI Taxonomy" id="644352"/>
    <lineage>
        <taxon>Eukaryota</taxon>
        <taxon>Fungi</taxon>
        <taxon>Dikarya</taxon>
        <taxon>Ascomycota</taxon>
        <taxon>Pezizomycotina</taxon>
        <taxon>Sordariomycetes</taxon>
        <taxon>Sordariomycetidae</taxon>
        <taxon>Magnaporthales</taxon>
        <taxon>Magnaporthaceae</taxon>
        <taxon>Gaeumannomyces</taxon>
    </lineage>
</organism>
<dbReference type="Proteomes" id="UP000006039">
    <property type="component" value="Unassembled WGS sequence"/>
</dbReference>
<dbReference type="HOGENOM" id="CLU_1562959_0_0_1"/>
<reference evidence="1" key="3">
    <citation type="submission" date="2010-09" db="EMBL/GenBank/DDBJ databases">
        <title>Annotation of Gaeumannomyces graminis var. tritici R3-111a-1.</title>
        <authorList>
            <consortium name="The Broad Institute Genome Sequencing Platform"/>
            <person name="Ma L.-J."/>
            <person name="Dead R."/>
            <person name="Young S.K."/>
            <person name="Zeng Q."/>
            <person name="Gargeya S."/>
            <person name="Fitzgerald M."/>
            <person name="Haas B."/>
            <person name="Abouelleil A."/>
            <person name="Alvarado L."/>
            <person name="Arachchi H.M."/>
            <person name="Berlin A."/>
            <person name="Brown A."/>
            <person name="Chapman S.B."/>
            <person name="Chen Z."/>
            <person name="Dunbar C."/>
            <person name="Freedman E."/>
            <person name="Gearin G."/>
            <person name="Gellesch M."/>
            <person name="Goldberg J."/>
            <person name="Griggs A."/>
            <person name="Gujja S."/>
            <person name="Heiman D."/>
            <person name="Howarth C."/>
            <person name="Larson L."/>
            <person name="Lui A."/>
            <person name="MacDonald P.J.P."/>
            <person name="Mehta T."/>
            <person name="Montmayeur A."/>
            <person name="Murphy C."/>
            <person name="Neiman D."/>
            <person name="Pearson M."/>
            <person name="Priest M."/>
            <person name="Roberts A."/>
            <person name="Saif S."/>
            <person name="Shea T."/>
            <person name="Shenoy N."/>
            <person name="Sisk P."/>
            <person name="Stolte C."/>
            <person name="Sykes S."/>
            <person name="Yandava C."/>
            <person name="Wortman J."/>
            <person name="Nusbaum C."/>
            <person name="Birren B."/>
        </authorList>
    </citation>
    <scope>NUCLEOTIDE SEQUENCE</scope>
    <source>
        <strain evidence="1">R3-111a-1</strain>
    </source>
</reference>
<dbReference type="VEuPathDB" id="FungiDB:GGTG_04614"/>
<protein>
    <submittedName>
        <fullName evidence="1 2">Uncharacterized protein</fullName>
    </submittedName>
</protein>
<dbReference type="OrthoDB" id="3776050at2759"/>
<accession>J3NTL4</accession>
<dbReference type="EMBL" id="GL385396">
    <property type="protein sequence ID" value="EJT79529.1"/>
    <property type="molecule type" value="Genomic_DNA"/>
</dbReference>
<keyword evidence="3" id="KW-1185">Reference proteome</keyword>
<dbReference type="eggNOG" id="ENOG502SYAN">
    <property type="taxonomic scope" value="Eukaryota"/>
</dbReference>
<reference evidence="1" key="2">
    <citation type="submission" date="2010-07" db="EMBL/GenBank/DDBJ databases">
        <authorList>
            <consortium name="The Broad Institute Genome Sequencing Platform"/>
            <consortium name="Broad Institute Genome Sequencing Center for Infectious Disease"/>
            <person name="Ma L.-J."/>
            <person name="Dead R."/>
            <person name="Young S."/>
            <person name="Zeng Q."/>
            <person name="Koehrsen M."/>
            <person name="Alvarado L."/>
            <person name="Berlin A."/>
            <person name="Chapman S.B."/>
            <person name="Chen Z."/>
            <person name="Freedman E."/>
            <person name="Gellesch M."/>
            <person name="Goldberg J."/>
            <person name="Griggs A."/>
            <person name="Gujja S."/>
            <person name="Heilman E.R."/>
            <person name="Heiman D."/>
            <person name="Hepburn T."/>
            <person name="Howarth C."/>
            <person name="Jen D."/>
            <person name="Larson L."/>
            <person name="Mehta T."/>
            <person name="Neiman D."/>
            <person name="Pearson M."/>
            <person name="Roberts A."/>
            <person name="Saif S."/>
            <person name="Shea T."/>
            <person name="Shenoy N."/>
            <person name="Sisk P."/>
            <person name="Stolte C."/>
            <person name="Sykes S."/>
            <person name="Walk T."/>
            <person name="White J."/>
            <person name="Yandava C."/>
            <person name="Haas B."/>
            <person name="Nusbaum C."/>
            <person name="Birren B."/>
        </authorList>
    </citation>
    <scope>NUCLEOTIDE SEQUENCE</scope>
    <source>
        <strain evidence="1">R3-111a-1</strain>
    </source>
</reference>
<reference evidence="3" key="1">
    <citation type="submission" date="2010-07" db="EMBL/GenBank/DDBJ databases">
        <title>The genome sequence of Gaeumannomyces graminis var. tritici strain R3-111a-1.</title>
        <authorList>
            <consortium name="The Broad Institute Genome Sequencing Platform"/>
            <person name="Ma L.-J."/>
            <person name="Dead R."/>
            <person name="Young S."/>
            <person name="Zeng Q."/>
            <person name="Koehrsen M."/>
            <person name="Alvarado L."/>
            <person name="Berlin A."/>
            <person name="Chapman S.B."/>
            <person name="Chen Z."/>
            <person name="Freedman E."/>
            <person name="Gellesch M."/>
            <person name="Goldberg J."/>
            <person name="Griggs A."/>
            <person name="Gujja S."/>
            <person name="Heilman E.R."/>
            <person name="Heiman D."/>
            <person name="Hepburn T."/>
            <person name="Howarth C."/>
            <person name="Jen D."/>
            <person name="Larson L."/>
            <person name="Mehta T."/>
            <person name="Neiman D."/>
            <person name="Pearson M."/>
            <person name="Roberts A."/>
            <person name="Saif S."/>
            <person name="Shea T."/>
            <person name="Shenoy N."/>
            <person name="Sisk P."/>
            <person name="Stolte C."/>
            <person name="Sykes S."/>
            <person name="Walk T."/>
            <person name="White J."/>
            <person name="Yandava C."/>
            <person name="Haas B."/>
            <person name="Nusbaum C."/>
            <person name="Birren B."/>
        </authorList>
    </citation>
    <scope>NUCLEOTIDE SEQUENCE [LARGE SCALE GENOMIC DNA]</scope>
    <source>
        <strain evidence="3">R3-111a-1</strain>
    </source>
</reference>
<name>J3NTL4_GAET3</name>
<gene>
    <name evidence="2" type="primary">20345072</name>
    <name evidence="1" type="ORF">GGTG_04614</name>
</gene>
<dbReference type="EnsemblFungi" id="EJT79529">
    <property type="protein sequence ID" value="EJT79529"/>
    <property type="gene ID" value="GGTG_04614"/>
</dbReference>
<dbReference type="AlphaFoldDB" id="J3NTL4"/>
<evidence type="ECO:0000313" key="1">
    <source>
        <dbReference type="EMBL" id="EJT79529.1"/>
    </source>
</evidence>
<dbReference type="GeneID" id="20345072"/>
<dbReference type="RefSeq" id="XP_009220674.1">
    <property type="nucleotide sequence ID" value="XM_009222410.1"/>
</dbReference>
<reference evidence="2" key="5">
    <citation type="submission" date="2018-04" db="UniProtKB">
        <authorList>
            <consortium name="EnsemblFungi"/>
        </authorList>
    </citation>
    <scope>IDENTIFICATION</scope>
    <source>
        <strain evidence="2">R3-111a-1</strain>
    </source>
</reference>
<proteinExistence type="predicted"/>